<dbReference type="AlphaFoldDB" id="A0A284S3F1"/>
<reference evidence="2" key="1">
    <citation type="journal article" date="2017" name="Nat. Ecol. Evol.">
        <title>Genome expansion and lineage-specific genetic innovations in the forest pathogenic fungi Armillaria.</title>
        <authorList>
            <person name="Sipos G."/>
            <person name="Prasanna A.N."/>
            <person name="Walter M.C."/>
            <person name="O'Connor E."/>
            <person name="Balint B."/>
            <person name="Krizsan K."/>
            <person name="Kiss B."/>
            <person name="Hess J."/>
            <person name="Varga T."/>
            <person name="Slot J."/>
            <person name="Riley R."/>
            <person name="Boka B."/>
            <person name="Rigling D."/>
            <person name="Barry K."/>
            <person name="Lee J."/>
            <person name="Mihaltcheva S."/>
            <person name="LaButti K."/>
            <person name="Lipzen A."/>
            <person name="Waldron R."/>
            <person name="Moloney N.M."/>
            <person name="Sperisen C."/>
            <person name="Kredics L."/>
            <person name="Vagvoelgyi C."/>
            <person name="Patrignani A."/>
            <person name="Fitzpatrick D."/>
            <person name="Nagy I."/>
            <person name="Doyle S."/>
            <person name="Anderson J.B."/>
            <person name="Grigoriev I.V."/>
            <person name="Gueldener U."/>
            <person name="Muensterkoetter M."/>
            <person name="Nagy L.G."/>
        </authorList>
    </citation>
    <scope>NUCLEOTIDE SEQUENCE [LARGE SCALE GENOMIC DNA]</scope>
    <source>
        <strain evidence="2">C18/9</strain>
    </source>
</reference>
<evidence type="ECO:0000313" key="1">
    <source>
        <dbReference type="EMBL" id="SJL15538.1"/>
    </source>
</evidence>
<keyword evidence="2" id="KW-1185">Reference proteome</keyword>
<accession>A0A284S3F1</accession>
<dbReference type="Proteomes" id="UP000219338">
    <property type="component" value="Unassembled WGS sequence"/>
</dbReference>
<proteinExistence type="predicted"/>
<name>A0A284S3F1_ARMOS</name>
<sequence length="127" mass="13872">MSRRTLIYASLLGRLRLGCNVVFESFPSLTIPSLRNVRNGCDANATQMRHTLVLLSVNIPDGYKELHSEGPTSIKTTITRAQTSAPGVRTTSASLTSRLPVVFKIILATGYKNTVLYFGFRSDAAPL</sequence>
<evidence type="ECO:0000313" key="2">
    <source>
        <dbReference type="Proteomes" id="UP000219338"/>
    </source>
</evidence>
<protein>
    <submittedName>
        <fullName evidence="1">Uncharacterized protein</fullName>
    </submittedName>
</protein>
<gene>
    <name evidence="1" type="ORF">ARMOST_19039</name>
</gene>
<dbReference type="EMBL" id="FUEG01000029">
    <property type="protein sequence ID" value="SJL15538.1"/>
    <property type="molecule type" value="Genomic_DNA"/>
</dbReference>
<organism evidence="1 2">
    <name type="scientific">Armillaria ostoyae</name>
    <name type="common">Armillaria root rot fungus</name>
    <dbReference type="NCBI Taxonomy" id="47428"/>
    <lineage>
        <taxon>Eukaryota</taxon>
        <taxon>Fungi</taxon>
        <taxon>Dikarya</taxon>
        <taxon>Basidiomycota</taxon>
        <taxon>Agaricomycotina</taxon>
        <taxon>Agaricomycetes</taxon>
        <taxon>Agaricomycetidae</taxon>
        <taxon>Agaricales</taxon>
        <taxon>Marasmiineae</taxon>
        <taxon>Physalacriaceae</taxon>
        <taxon>Armillaria</taxon>
    </lineage>
</organism>